<protein>
    <recommendedName>
        <fullName evidence="3">Formate dehydrogenase-specific chaperone</fullName>
    </recommendedName>
</protein>
<dbReference type="PANTHER" id="PTHR34227">
    <property type="entry name" value="CHAPERONE PROTEIN YCDY"/>
    <property type="match status" value="1"/>
</dbReference>
<dbReference type="InterPro" id="IPR020945">
    <property type="entry name" value="DMSO/NO3_reduct_chaperone"/>
</dbReference>
<organism evidence="2">
    <name type="scientific">hydrothermal vent metagenome</name>
    <dbReference type="NCBI Taxonomy" id="652676"/>
    <lineage>
        <taxon>unclassified sequences</taxon>
        <taxon>metagenomes</taxon>
        <taxon>ecological metagenomes</taxon>
    </lineage>
</organism>
<evidence type="ECO:0000256" key="1">
    <source>
        <dbReference type="ARBA" id="ARBA00023186"/>
    </source>
</evidence>
<dbReference type="InterPro" id="IPR036411">
    <property type="entry name" value="TorD-like_sf"/>
</dbReference>
<dbReference type="SUPFAM" id="SSF89155">
    <property type="entry name" value="TorD-like"/>
    <property type="match status" value="1"/>
</dbReference>
<dbReference type="AlphaFoldDB" id="A0A3B1CEN3"/>
<keyword evidence="1" id="KW-0143">Chaperone</keyword>
<dbReference type="Gene3D" id="1.10.3480.10">
    <property type="entry name" value="TorD-like"/>
    <property type="match status" value="1"/>
</dbReference>
<accession>A0A3B1CEN3</accession>
<dbReference type="PANTHER" id="PTHR34227:SF1">
    <property type="entry name" value="DIMETHYL SULFOXIDE REDUCTASE CHAPERONE-RELATED"/>
    <property type="match status" value="1"/>
</dbReference>
<dbReference type="EMBL" id="UOGD01000433">
    <property type="protein sequence ID" value="VAX28936.1"/>
    <property type="molecule type" value="Genomic_DNA"/>
</dbReference>
<reference evidence="2" key="1">
    <citation type="submission" date="2018-06" db="EMBL/GenBank/DDBJ databases">
        <authorList>
            <person name="Zhirakovskaya E."/>
        </authorList>
    </citation>
    <scope>NUCLEOTIDE SEQUENCE</scope>
</reference>
<name>A0A3B1CEN3_9ZZZZ</name>
<evidence type="ECO:0000313" key="2">
    <source>
        <dbReference type="EMBL" id="VAX28936.1"/>
    </source>
</evidence>
<dbReference type="InterPro" id="IPR050289">
    <property type="entry name" value="TorD/DmsD_chaperones"/>
</dbReference>
<sequence length="206" mass="23943">MSAPFLTREDREITYKIFAKLFYYPDEEIAGLLFDGVISALINSLPIHVSDAETVMDWIKSFSTEEEFLEAIQVEYTNLFITNFPKLPAPLYKSYYSEKELFGKDTERLIEIYQKYNFKVSSEISELPDHLAIQLEFVYRLIEQGTEILAQKNFVKNEILGWIDELQSKINESSSIPIYSFMIKVIIKFIKYDVSIQDAILTGAEL</sequence>
<gene>
    <name evidence="2" type="ORF">MNBD_IGNAVI01-1327</name>
</gene>
<evidence type="ECO:0008006" key="3">
    <source>
        <dbReference type="Google" id="ProtNLM"/>
    </source>
</evidence>
<proteinExistence type="predicted"/>
<dbReference type="Pfam" id="PF02613">
    <property type="entry name" value="Nitrate_red_del"/>
    <property type="match status" value="1"/>
</dbReference>